<dbReference type="AlphaFoldDB" id="A0A699XCT8"/>
<reference evidence="1" key="1">
    <citation type="journal article" date="2019" name="Sci. Rep.">
        <title>Draft genome of Tanacetum cinerariifolium, the natural source of mosquito coil.</title>
        <authorList>
            <person name="Yamashiro T."/>
            <person name="Shiraishi A."/>
            <person name="Satake H."/>
            <person name="Nakayama K."/>
        </authorList>
    </citation>
    <scope>NUCLEOTIDE SEQUENCE</scope>
</reference>
<proteinExistence type="predicted"/>
<sequence length="56" mass="6210">LYLPHGRVAKPQPELLGWHRQNHLPDLGGLHQAEGYAGAQRFPPLFGSRERGAQAL</sequence>
<name>A0A699XCT8_TANCI</name>
<organism evidence="1">
    <name type="scientific">Tanacetum cinerariifolium</name>
    <name type="common">Dalmatian daisy</name>
    <name type="synonym">Chrysanthemum cinerariifolium</name>
    <dbReference type="NCBI Taxonomy" id="118510"/>
    <lineage>
        <taxon>Eukaryota</taxon>
        <taxon>Viridiplantae</taxon>
        <taxon>Streptophyta</taxon>
        <taxon>Embryophyta</taxon>
        <taxon>Tracheophyta</taxon>
        <taxon>Spermatophyta</taxon>
        <taxon>Magnoliopsida</taxon>
        <taxon>eudicotyledons</taxon>
        <taxon>Gunneridae</taxon>
        <taxon>Pentapetalae</taxon>
        <taxon>asterids</taxon>
        <taxon>campanulids</taxon>
        <taxon>Asterales</taxon>
        <taxon>Asteraceae</taxon>
        <taxon>Asteroideae</taxon>
        <taxon>Anthemideae</taxon>
        <taxon>Anthemidinae</taxon>
        <taxon>Tanacetum</taxon>
    </lineage>
</organism>
<comment type="caution">
    <text evidence="1">The sequence shown here is derived from an EMBL/GenBank/DDBJ whole genome shotgun (WGS) entry which is preliminary data.</text>
</comment>
<gene>
    <name evidence="1" type="ORF">Tci_928982</name>
</gene>
<protein>
    <submittedName>
        <fullName evidence="1">Uncharacterized protein</fullName>
    </submittedName>
</protein>
<accession>A0A699XCT8</accession>
<evidence type="ECO:0000313" key="1">
    <source>
        <dbReference type="EMBL" id="GFD57013.1"/>
    </source>
</evidence>
<feature type="non-terminal residue" evidence="1">
    <location>
        <position position="1"/>
    </location>
</feature>
<dbReference type="EMBL" id="BKCJ011836003">
    <property type="protein sequence ID" value="GFD57013.1"/>
    <property type="molecule type" value="Genomic_DNA"/>
</dbReference>